<dbReference type="AlphaFoldDB" id="A0AB34Y540"/>
<proteinExistence type="predicted"/>
<dbReference type="Proteomes" id="UP000076989">
    <property type="component" value="Unassembled WGS sequence"/>
</dbReference>
<dbReference type="RefSeq" id="WP_060417363.1">
    <property type="nucleotide sequence ID" value="NZ_CAXLJY010000002.1"/>
</dbReference>
<evidence type="ECO:0000313" key="1">
    <source>
        <dbReference type="EMBL" id="KZU08474.1"/>
    </source>
</evidence>
<organism evidence="1 2">
    <name type="scientific">Lactiplantibacillus plantarum</name>
    <name type="common">Lactobacillus plantarum</name>
    <dbReference type="NCBI Taxonomy" id="1590"/>
    <lineage>
        <taxon>Bacteria</taxon>
        <taxon>Bacillati</taxon>
        <taxon>Bacillota</taxon>
        <taxon>Bacilli</taxon>
        <taxon>Lactobacillales</taxon>
        <taxon>Lactobacillaceae</taxon>
        <taxon>Lactiplantibacillus</taxon>
    </lineage>
</organism>
<gene>
    <name evidence="1" type="ORF">Nizo2260_0127</name>
</gene>
<dbReference type="EMBL" id="LUWI01000005">
    <property type="protein sequence ID" value="KZU08474.1"/>
    <property type="molecule type" value="Genomic_DNA"/>
</dbReference>
<name>A0AB34Y540_LACPN</name>
<accession>A0AB34Y540</accession>
<evidence type="ECO:0000313" key="2">
    <source>
        <dbReference type="Proteomes" id="UP000076989"/>
    </source>
</evidence>
<comment type="caution">
    <text evidence="1">The sequence shown here is derived from an EMBL/GenBank/DDBJ whole genome shotgun (WGS) entry which is preliminary data.</text>
</comment>
<reference evidence="1 2" key="1">
    <citation type="submission" date="2016-03" db="EMBL/GenBank/DDBJ databases">
        <title>Comparative genomics of 54 Lactobacillus plantarum strains reveals genomic uncoupling from niche constraints.</title>
        <authorList>
            <person name="Martino M.E."/>
        </authorList>
    </citation>
    <scope>NUCLEOTIDE SEQUENCE [LARGE SCALE GENOMIC DNA]</scope>
    <source>
        <strain evidence="1 2">Nizo2260</strain>
    </source>
</reference>
<sequence length="84" mass="9386">MDIEDLRGEIIKILGLHQALSDIVDILSDSLEENKQNSSMVQYNLKYEIRPLASLTWAINDELIKIGDATDELAIKSARTGAEK</sequence>
<protein>
    <submittedName>
        <fullName evidence="1">Prophage Lp3 protein 6</fullName>
    </submittedName>
</protein>